<sequence>ATRACISAKEEYVLNSVRNKISIHEALKIAEKVAKKK</sequence>
<reference evidence="1" key="1">
    <citation type="journal article" date="2015" name="Nature">
        <title>Complex archaea that bridge the gap between prokaryotes and eukaryotes.</title>
        <authorList>
            <person name="Spang A."/>
            <person name="Saw J.H."/>
            <person name="Jorgensen S.L."/>
            <person name="Zaremba-Niedzwiedzka K."/>
            <person name="Martijn J."/>
            <person name="Lind A.E."/>
            <person name="van Eijk R."/>
            <person name="Schleper C."/>
            <person name="Guy L."/>
            <person name="Ettema T.J."/>
        </authorList>
    </citation>
    <scope>NUCLEOTIDE SEQUENCE</scope>
</reference>
<gene>
    <name evidence="1" type="ORF">LCGC14_2878070</name>
</gene>
<proteinExistence type="predicted"/>
<dbReference type="EMBL" id="LAZR01056057">
    <property type="protein sequence ID" value="KKK75009.1"/>
    <property type="molecule type" value="Genomic_DNA"/>
</dbReference>
<comment type="caution">
    <text evidence="1">The sequence shown here is derived from an EMBL/GenBank/DDBJ whole genome shotgun (WGS) entry which is preliminary data.</text>
</comment>
<protein>
    <submittedName>
        <fullName evidence="1">Uncharacterized protein</fullName>
    </submittedName>
</protein>
<organism evidence="1">
    <name type="scientific">marine sediment metagenome</name>
    <dbReference type="NCBI Taxonomy" id="412755"/>
    <lineage>
        <taxon>unclassified sequences</taxon>
        <taxon>metagenomes</taxon>
        <taxon>ecological metagenomes</taxon>
    </lineage>
</organism>
<accession>A0A0F9A925</accession>
<evidence type="ECO:0000313" key="1">
    <source>
        <dbReference type="EMBL" id="KKK75009.1"/>
    </source>
</evidence>
<dbReference type="AlphaFoldDB" id="A0A0F9A925"/>
<feature type="non-terminal residue" evidence="1">
    <location>
        <position position="1"/>
    </location>
</feature>
<name>A0A0F9A925_9ZZZZ</name>